<gene>
    <name evidence="3" type="ORF">DEH84_01420</name>
</gene>
<evidence type="ECO:0008006" key="5">
    <source>
        <dbReference type="Google" id="ProtNLM"/>
    </source>
</evidence>
<dbReference type="Gene3D" id="3.30.1150.10">
    <property type="match status" value="1"/>
</dbReference>
<accession>A0A2U8FMJ7</accession>
<proteinExistence type="predicted"/>
<dbReference type="AlphaFoldDB" id="A0A2U8FMJ7"/>
<feature type="compositionally biased region" description="Low complexity" evidence="1">
    <location>
        <begin position="65"/>
        <end position="82"/>
    </location>
</feature>
<dbReference type="EMBL" id="CP029210">
    <property type="protein sequence ID" value="AWI52242.1"/>
    <property type="molecule type" value="Genomic_DNA"/>
</dbReference>
<evidence type="ECO:0000256" key="2">
    <source>
        <dbReference type="SAM" id="SignalP"/>
    </source>
</evidence>
<dbReference type="Proteomes" id="UP000244892">
    <property type="component" value="Chromosome"/>
</dbReference>
<evidence type="ECO:0000256" key="1">
    <source>
        <dbReference type="SAM" id="MobiDB-lite"/>
    </source>
</evidence>
<dbReference type="KEGG" id="aon:DEH84_01420"/>
<protein>
    <recommendedName>
        <fullName evidence="5">TonB C-terminal domain-containing protein</fullName>
    </recommendedName>
</protein>
<reference evidence="3 4" key="1">
    <citation type="submission" date="2018-05" db="EMBL/GenBank/DDBJ databases">
        <title>complete genome sequence of Aquabacterium olei NBRC 110486.</title>
        <authorList>
            <person name="Tang B."/>
            <person name="Chang J."/>
            <person name="Zhang L."/>
            <person name="Yang H."/>
        </authorList>
    </citation>
    <scope>NUCLEOTIDE SEQUENCE [LARGE SCALE GENOMIC DNA]</scope>
    <source>
        <strain evidence="3 4">NBRC 110486</strain>
    </source>
</reference>
<sequence length="243" mass="25147">MLSARLLAPVAAAIGLHAALLLGAGGQPAGGPGLRTDGAPPANQPEARSQALRVRWVAPTIAPATESTAEPPATPTELQPATQVAPAPSTETASALTPLDDAQPATAVLRPAQAGPVSADLGPPPGEDALGWLPRQALTQPPHALGPIVIDYPEGVRPATPVVRMKLALYIDERGHVRRTEPVGERLEAAFEHAANNAFLQARFKPGQLGPHAVRARITVEIAFEALPEQGAEARGVRVAITH</sequence>
<organism evidence="3 4">
    <name type="scientific">Aquabacterium olei</name>
    <dbReference type="NCBI Taxonomy" id="1296669"/>
    <lineage>
        <taxon>Bacteria</taxon>
        <taxon>Pseudomonadati</taxon>
        <taxon>Pseudomonadota</taxon>
        <taxon>Betaproteobacteria</taxon>
        <taxon>Burkholderiales</taxon>
        <taxon>Aquabacterium</taxon>
    </lineage>
</organism>
<dbReference type="OrthoDB" id="8900899at2"/>
<dbReference type="RefSeq" id="WP_109034058.1">
    <property type="nucleotide sequence ID" value="NZ_CP029210.1"/>
</dbReference>
<keyword evidence="2" id="KW-0732">Signal</keyword>
<evidence type="ECO:0000313" key="3">
    <source>
        <dbReference type="EMBL" id="AWI52242.1"/>
    </source>
</evidence>
<keyword evidence="4" id="KW-1185">Reference proteome</keyword>
<dbReference type="SUPFAM" id="SSF74653">
    <property type="entry name" value="TolA/TonB C-terminal domain"/>
    <property type="match status" value="1"/>
</dbReference>
<feature type="chain" id="PRO_5016166348" description="TonB C-terminal domain-containing protein" evidence="2">
    <location>
        <begin position="19"/>
        <end position="243"/>
    </location>
</feature>
<evidence type="ECO:0000313" key="4">
    <source>
        <dbReference type="Proteomes" id="UP000244892"/>
    </source>
</evidence>
<feature type="region of interest" description="Disordered" evidence="1">
    <location>
        <begin position="65"/>
        <end position="94"/>
    </location>
</feature>
<name>A0A2U8FMJ7_9BURK</name>
<feature type="signal peptide" evidence="2">
    <location>
        <begin position="1"/>
        <end position="18"/>
    </location>
</feature>